<feature type="region of interest" description="Disordered" evidence="1">
    <location>
        <begin position="830"/>
        <end position="913"/>
    </location>
</feature>
<dbReference type="SUPFAM" id="SSF55961">
    <property type="entry name" value="Bet v1-like"/>
    <property type="match status" value="2"/>
</dbReference>
<evidence type="ECO:0000313" key="3">
    <source>
        <dbReference type="Proteomes" id="UP000241769"/>
    </source>
</evidence>
<comment type="caution">
    <text evidence="2">The sequence shown here is derived from an EMBL/GenBank/DDBJ whole genome shotgun (WGS) entry which is preliminary data.</text>
</comment>
<feature type="compositionally biased region" description="Basic and acidic residues" evidence="1">
    <location>
        <begin position="878"/>
        <end position="890"/>
    </location>
</feature>
<dbReference type="EMBL" id="MDYQ01000064">
    <property type="protein sequence ID" value="PRP84359.1"/>
    <property type="molecule type" value="Genomic_DNA"/>
</dbReference>
<dbReference type="InParanoid" id="A0A2P6NKB5"/>
<accession>A0A2P6NKB5</accession>
<feature type="non-terminal residue" evidence="2">
    <location>
        <position position="1"/>
    </location>
</feature>
<evidence type="ECO:0008006" key="4">
    <source>
        <dbReference type="Google" id="ProtNLM"/>
    </source>
</evidence>
<feature type="compositionally biased region" description="Pro residues" evidence="1">
    <location>
        <begin position="858"/>
        <end position="870"/>
    </location>
</feature>
<name>A0A2P6NKB5_9EUKA</name>
<dbReference type="InterPro" id="IPR023393">
    <property type="entry name" value="START-like_dom_sf"/>
</dbReference>
<gene>
    <name evidence="2" type="ORF">PROFUN_08224</name>
</gene>
<keyword evidence="3" id="KW-1185">Reference proteome</keyword>
<protein>
    <recommendedName>
        <fullName evidence="4">START domain-containing protein</fullName>
    </recommendedName>
</protein>
<dbReference type="AlphaFoldDB" id="A0A2P6NKB5"/>
<proteinExistence type="predicted"/>
<dbReference type="Gene3D" id="3.30.530.20">
    <property type="match status" value="2"/>
</dbReference>
<evidence type="ECO:0000313" key="2">
    <source>
        <dbReference type="EMBL" id="PRP84359.1"/>
    </source>
</evidence>
<organism evidence="2 3">
    <name type="scientific">Planoprotostelium fungivorum</name>
    <dbReference type="NCBI Taxonomy" id="1890364"/>
    <lineage>
        <taxon>Eukaryota</taxon>
        <taxon>Amoebozoa</taxon>
        <taxon>Evosea</taxon>
        <taxon>Variosea</taxon>
        <taxon>Cavosteliida</taxon>
        <taxon>Cavosteliaceae</taxon>
        <taxon>Planoprotostelium</taxon>
    </lineage>
</organism>
<reference evidence="2 3" key="1">
    <citation type="journal article" date="2018" name="Genome Biol. Evol.">
        <title>Multiple Roots of Fruiting Body Formation in Amoebozoa.</title>
        <authorList>
            <person name="Hillmann F."/>
            <person name="Forbes G."/>
            <person name="Novohradska S."/>
            <person name="Ferling I."/>
            <person name="Riege K."/>
            <person name="Groth M."/>
            <person name="Westermann M."/>
            <person name="Marz M."/>
            <person name="Spaller T."/>
            <person name="Winckler T."/>
            <person name="Schaap P."/>
            <person name="Glockner G."/>
        </authorList>
    </citation>
    <scope>NUCLEOTIDE SEQUENCE [LARGE SCALE GENOMIC DNA]</scope>
    <source>
        <strain evidence="2 3">Jena</strain>
    </source>
</reference>
<dbReference type="Proteomes" id="UP000241769">
    <property type="component" value="Unassembled WGS sequence"/>
</dbReference>
<sequence>DKLNDSRWKPGKEDKGVTQFSWLGDGVATRVDAIMKGDVNIIRKIVEQVFRDMKLFSKQEIEDVDKDTSMLQFRVNSPFPFSPRYVSADVQYHMTSSSESSAVIYDSDRRATPSGHQRAKMETSGVYIMRKERNSVVVSVMIHLDMRSSVPNWALSSQSSALKKNLYKMMKARAVQFSKQGTLHLGQGQTVKRSAVRVHKSPIPLPMRSSPSSSRSSDIERHIRAILQNDFSSLPNLLSIIPREDWNVFADLLYGYHLETDAWPLVLWSMQQRTQDDLSLDEETFHGMISKRNLYSDVTVKWNRTIIEEFHMKAKTIYEEIENFDGEEEKQKICDLISSILRNQAEADREDIPIMALKNGALFNQFVGLGDDYLDNTDYFWLKNIVTPLIKNPTLVGIDDLNYVRPVKLQALLDECGRLIHRYGEIKKNPIGEPYQSVMEHWAKVTTHGVPHRYSMENAEKMERIWRAQVVPNSKKMNQLEKEIRKLIEGYTGSDDSSSIDQYDIGTFNEKLKDSRWKAGKEENGVTQFTWLGDGVAARVDAVSRGDVDIRKIVEKVFRDMKLFSKQEMETIGDDAATMHFRVDTPFPFSPRYVNADILYRLSSSDSSAVFYDSNRRATPSGHQRAKVETSGVHITRKGNEQVVSVMLHVDMRSSVPNWALSSQSSALKKNLYKTMKARALQELDMLDDGPASHVLSVGQYSSVVLLFRFSYVPSLQSYRLPQHHGVRLMPSLATTHGSLRWETWMMEVETRADSLSFAYLDLDRRKPLVRCFTFIEIHSAQAIRGSFVVEPTFWRENSFEFVFIIPLNPNMSSTLTSADFVQTRPAIRAQAPPGGASSNIFGGGNDDDRFAKKAAPVPAPTPAPAPVAAPAPQAAPVRRDHNARSEEPQKSNAHTSVKVRAPPGGASSISFG</sequence>
<evidence type="ECO:0000256" key="1">
    <source>
        <dbReference type="SAM" id="MobiDB-lite"/>
    </source>
</evidence>